<dbReference type="PANTHER" id="PTHR48081">
    <property type="entry name" value="AB HYDROLASE SUPERFAMILY PROTEIN C4A8.06C"/>
    <property type="match status" value="1"/>
</dbReference>
<dbReference type="EMBL" id="CP031158">
    <property type="protein sequence ID" value="AXG98403.1"/>
    <property type="molecule type" value="Genomic_DNA"/>
</dbReference>
<organism evidence="5 6">
    <name type="scientific">Deinococcus wulumuqiensis</name>
    <dbReference type="NCBI Taxonomy" id="980427"/>
    <lineage>
        <taxon>Bacteria</taxon>
        <taxon>Thermotogati</taxon>
        <taxon>Deinococcota</taxon>
        <taxon>Deinococci</taxon>
        <taxon>Deinococcales</taxon>
        <taxon>Deinococcaceae</taxon>
        <taxon>Deinococcus</taxon>
    </lineage>
</organism>
<gene>
    <name evidence="5" type="ORF">DVJ83_03615</name>
</gene>
<dbReference type="PANTHER" id="PTHR48081:SF8">
    <property type="entry name" value="ALPHA_BETA HYDROLASE FOLD-3 DOMAIN-CONTAINING PROTEIN-RELATED"/>
    <property type="match status" value="1"/>
</dbReference>
<dbReference type="PROSITE" id="PS01174">
    <property type="entry name" value="LIPASE_GDXG_SER"/>
    <property type="match status" value="1"/>
</dbReference>
<dbReference type="STRING" id="1288484.GCA_000348665_00356"/>
<protein>
    <submittedName>
        <fullName evidence="5">Alpha/beta hydrolase</fullName>
    </submittedName>
</protein>
<proteinExistence type="inferred from homology"/>
<evidence type="ECO:0000313" key="5">
    <source>
        <dbReference type="EMBL" id="AXG98403.1"/>
    </source>
</evidence>
<feature type="active site" evidence="3">
    <location>
        <position position="156"/>
    </location>
</feature>
<dbReference type="InterPro" id="IPR033140">
    <property type="entry name" value="Lipase_GDXG_put_SER_AS"/>
</dbReference>
<dbReference type="KEGG" id="dwu:DVJ83_03615"/>
<comment type="similarity">
    <text evidence="1">Belongs to the 'GDXG' lipolytic enzyme family.</text>
</comment>
<dbReference type="GO" id="GO:0016787">
    <property type="term" value="F:hydrolase activity"/>
    <property type="evidence" value="ECO:0007669"/>
    <property type="project" value="UniProtKB-KW"/>
</dbReference>
<evidence type="ECO:0000313" key="6">
    <source>
        <dbReference type="Proteomes" id="UP000253744"/>
    </source>
</evidence>
<dbReference type="AlphaFoldDB" id="A0A345IFD1"/>
<reference evidence="5 6" key="1">
    <citation type="submission" date="2018-07" db="EMBL/GenBank/DDBJ databases">
        <title>Complete Genome and Methylome Analysis of Deinococcus wulumuqiensis NEB 479.</title>
        <authorList>
            <person name="Fomenkov A."/>
            <person name="Luyten Y."/>
            <person name="Vincze T."/>
            <person name="Anton B.P."/>
            <person name="Clark T."/>
            <person name="Roberts R.J."/>
            <person name="Morgan R.D."/>
        </authorList>
    </citation>
    <scope>NUCLEOTIDE SEQUENCE [LARGE SCALE GENOMIC DNA]</scope>
    <source>
        <strain evidence="5 6">NEB 479</strain>
    </source>
</reference>
<dbReference type="Proteomes" id="UP000253744">
    <property type="component" value="Chromosome"/>
</dbReference>
<dbReference type="RefSeq" id="WP_114671423.1">
    <property type="nucleotide sequence ID" value="NZ_CP031158.1"/>
</dbReference>
<keyword evidence="2 5" id="KW-0378">Hydrolase</keyword>
<dbReference type="Pfam" id="PF07859">
    <property type="entry name" value="Abhydrolase_3"/>
    <property type="match status" value="1"/>
</dbReference>
<evidence type="ECO:0000259" key="4">
    <source>
        <dbReference type="Pfam" id="PF07859"/>
    </source>
</evidence>
<evidence type="ECO:0000256" key="1">
    <source>
        <dbReference type="ARBA" id="ARBA00010515"/>
    </source>
</evidence>
<name>A0A345IFD1_9DEIO</name>
<sequence length="319" mass="33447">MPVDPQLYQVLLQLSQAPQPGSLEEMRASVRANAARSPKRPVSLGEVRGLTLPGPDGSLGARLYHPAGQAPASGWPLTVYFHGGGFVAYDLDTHDALCRELCAASGAAVLSVAYRLAPEHKFPAAVHDAFASVVWAAAHAAGLGADASRLAVAGDSAGANLAVAASLRARDEGSPALRAQLLIYPAADFGNPGRYPSRRENARGYFLTAERMKFFGQMYLARPEDAAHPHASPVNAESLAGLPPTLVLTAEFDPLRDEGAFLADALRAAGVDSEHRPGPGMIHGFANMTGVSSAAAQLVDDAGRWLGNRLREGRISQSS</sequence>
<feature type="domain" description="Alpha/beta hydrolase fold-3" evidence="4">
    <location>
        <begin position="79"/>
        <end position="286"/>
    </location>
</feature>
<dbReference type="Gene3D" id="3.40.50.1820">
    <property type="entry name" value="alpha/beta hydrolase"/>
    <property type="match status" value="1"/>
</dbReference>
<dbReference type="SUPFAM" id="SSF53474">
    <property type="entry name" value="alpha/beta-Hydrolases"/>
    <property type="match status" value="1"/>
</dbReference>
<dbReference type="FunFam" id="3.40.50.1820:FF:000089">
    <property type="entry name" value="Alpha/beta hydrolase"/>
    <property type="match status" value="1"/>
</dbReference>
<accession>A0A345IFD1</accession>
<dbReference type="InterPro" id="IPR029058">
    <property type="entry name" value="AB_hydrolase_fold"/>
</dbReference>
<dbReference type="InterPro" id="IPR013094">
    <property type="entry name" value="AB_hydrolase_3"/>
</dbReference>
<dbReference type="InterPro" id="IPR050300">
    <property type="entry name" value="GDXG_lipolytic_enzyme"/>
</dbReference>
<evidence type="ECO:0000256" key="3">
    <source>
        <dbReference type="PROSITE-ProRule" id="PRU10038"/>
    </source>
</evidence>
<evidence type="ECO:0000256" key="2">
    <source>
        <dbReference type="ARBA" id="ARBA00022801"/>
    </source>
</evidence>